<keyword evidence="3" id="KW-1185">Reference proteome</keyword>
<dbReference type="SUPFAM" id="SSF63748">
    <property type="entry name" value="Tudor/PWWP/MBT"/>
    <property type="match status" value="1"/>
</dbReference>
<comment type="caution">
    <text evidence="2">The sequence shown here is derived from an EMBL/GenBank/DDBJ whole genome shotgun (WGS) entry which is preliminary data.</text>
</comment>
<evidence type="ECO:0000259" key="1">
    <source>
        <dbReference type="SMART" id="SM00293"/>
    </source>
</evidence>
<dbReference type="InterPro" id="IPR000313">
    <property type="entry name" value="PWWP_dom"/>
</dbReference>
<dbReference type="Gene3D" id="2.30.30.140">
    <property type="match status" value="2"/>
</dbReference>
<gene>
    <name evidence="2" type="ORF">RIMI_LOCUS16533121</name>
</gene>
<evidence type="ECO:0000313" key="2">
    <source>
        <dbReference type="EMBL" id="CAJ0958843.1"/>
    </source>
</evidence>
<dbReference type="SMART" id="SM00293">
    <property type="entry name" value="PWWP"/>
    <property type="match status" value="1"/>
</dbReference>
<proteinExistence type="predicted"/>
<dbReference type="Pfam" id="PF00855">
    <property type="entry name" value="PWWP"/>
    <property type="match status" value="1"/>
</dbReference>
<reference evidence="2" key="1">
    <citation type="submission" date="2023-07" db="EMBL/GenBank/DDBJ databases">
        <authorList>
            <person name="Stuckert A."/>
        </authorList>
    </citation>
    <scope>NUCLEOTIDE SEQUENCE</scope>
</reference>
<organism evidence="2 3">
    <name type="scientific">Ranitomeya imitator</name>
    <name type="common">mimic poison frog</name>
    <dbReference type="NCBI Taxonomy" id="111125"/>
    <lineage>
        <taxon>Eukaryota</taxon>
        <taxon>Metazoa</taxon>
        <taxon>Chordata</taxon>
        <taxon>Craniata</taxon>
        <taxon>Vertebrata</taxon>
        <taxon>Euteleostomi</taxon>
        <taxon>Amphibia</taxon>
        <taxon>Batrachia</taxon>
        <taxon>Anura</taxon>
        <taxon>Neobatrachia</taxon>
        <taxon>Hyloidea</taxon>
        <taxon>Dendrobatidae</taxon>
        <taxon>Dendrobatinae</taxon>
        <taxon>Ranitomeya</taxon>
    </lineage>
</organism>
<feature type="domain" description="PWWP" evidence="1">
    <location>
        <begin position="115"/>
        <end position="198"/>
    </location>
</feature>
<name>A0ABN9M4L3_9NEOB</name>
<protein>
    <recommendedName>
        <fullName evidence="1">PWWP domain-containing protein</fullName>
    </recommendedName>
</protein>
<evidence type="ECO:0000313" key="3">
    <source>
        <dbReference type="Proteomes" id="UP001176940"/>
    </source>
</evidence>
<dbReference type="EMBL" id="CAUEEQ010046332">
    <property type="protein sequence ID" value="CAJ0958843.1"/>
    <property type="molecule type" value="Genomic_DNA"/>
</dbReference>
<sequence>MARRKGFYGLPNGFEGGDKDKDIEVAPVRKVEPRRRCASESSISSNNSVLCNSSTFTLPKCGKGKPALVRRHTIEDRSELISCIENGNYARAARIAAEVGQTNMWVSTSATAAFLEPLKVVWAKCSGYPSYPALIIDPKMPRVGCHHNGVAIPVPPMDVLKTGEQMQTRAEEKLFLVLFFDTKRSCANIFHSALQFAHIIITVPDGAHNLNSSVCLWQWLPKSKMVPLGIDETIDKLKMMEGRNSSIRKAVRVAYDRALNHLSRVQGESVSDFSDID</sequence>
<dbReference type="Proteomes" id="UP001176940">
    <property type="component" value="Unassembled WGS sequence"/>
</dbReference>
<accession>A0ABN9M4L3</accession>